<protein>
    <submittedName>
        <fullName evidence="4">NAD-glutamate dehydrogenase</fullName>
    </submittedName>
</protein>
<reference evidence="5" key="1">
    <citation type="submission" date="2016-10" db="EMBL/GenBank/DDBJ databases">
        <authorList>
            <person name="Varghese N."/>
            <person name="Submissions S."/>
        </authorList>
    </citation>
    <scope>NUCLEOTIDE SEQUENCE [LARGE SCALE GENOMIC DNA]</scope>
    <source>
        <strain evidence="5">DSM 44498</strain>
    </source>
</reference>
<name>A0A1H4KWB1_9NOCA</name>
<dbReference type="RefSeq" id="WP_072948157.1">
    <property type="nucleotide sequence ID" value="NZ_FNSV01000005.1"/>
</dbReference>
<dbReference type="InterPro" id="IPR036291">
    <property type="entry name" value="NAD(P)-bd_dom_sf"/>
</dbReference>
<dbReference type="Pfam" id="PF21074">
    <property type="entry name" value="GDH_C"/>
    <property type="match status" value="1"/>
</dbReference>
<evidence type="ECO:0000259" key="3">
    <source>
        <dbReference type="Pfam" id="PF21077"/>
    </source>
</evidence>
<dbReference type="InterPro" id="IPR049064">
    <property type="entry name" value="NAD_Glu_DH_ACT3"/>
</dbReference>
<proteinExistence type="predicted"/>
<accession>A0A1H4KWB1</accession>
<evidence type="ECO:0000259" key="1">
    <source>
        <dbReference type="Pfam" id="PF05088"/>
    </source>
</evidence>
<dbReference type="Gene3D" id="3.40.50.720">
    <property type="entry name" value="NAD(P)-binding Rossmann-like Domain"/>
    <property type="match status" value="1"/>
</dbReference>
<dbReference type="InterPro" id="IPR048381">
    <property type="entry name" value="GDH_C"/>
</dbReference>
<dbReference type="Proteomes" id="UP000183561">
    <property type="component" value="Unassembled WGS sequence"/>
</dbReference>
<feature type="domain" description="NAD-glutamate dehydrogenase ACT3" evidence="3">
    <location>
        <begin position="47"/>
        <end position="111"/>
    </location>
</feature>
<evidence type="ECO:0000313" key="4">
    <source>
        <dbReference type="EMBL" id="SEB62375.1"/>
    </source>
</evidence>
<keyword evidence="5" id="KW-1185">Reference proteome</keyword>
<dbReference type="EMBL" id="FNSV01000005">
    <property type="protein sequence ID" value="SEB62375.1"/>
    <property type="molecule type" value="Genomic_DNA"/>
</dbReference>
<evidence type="ECO:0000259" key="2">
    <source>
        <dbReference type="Pfam" id="PF21074"/>
    </source>
</evidence>
<dbReference type="PANTHER" id="PTHR43403:SF1">
    <property type="entry name" value="NAD-SPECIFIC GLUTAMATE DEHYDROGENASE"/>
    <property type="match status" value="1"/>
</dbReference>
<dbReference type="InterPro" id="IPR028971">
    <property type="entry name" value="NAD-GDH_cat"/>
</dbReference>
<sequence>MFYHAETQAVSDAVPEGFEVDPDYSARNVDWGILRDLAKGDLELSVRPGATADDAVRMVLYTGDGGVSLSRVLQILRGMDVEVVDERTTALVRDDGLRCLVYDFGLHVSGAPRDGLTTLFGEEDFRTRFLDTFRAAWTSRADSDRFNALVVHAGLDWRQATALRAYGKYLKQARFPYSPERIASVLVDNPRTTRALVSLFEARFDPALRTADSSPVLDDAVDAVLVRINHVVSMDADRILRAYLTLIRATQRTNFYIAKSPSSAGPCLSLKLHPRDIDELPLPRPEIETFVYSPTVEGVHLRFGSVARGGLRWSSRSEDYRTEVLGLVKAQAVKNAVIVPVGAKGGFVVKQPFATNDDRVGTNEITREEGISGYRTFISGLLDITDNLSHDLGTVHHPDNVVCHDDTDTYLVVAADKGTASFSDIANEVAAQYGFWLGDAFASGGSVGYDHKAMGITARGAWESVRQHFGELDLDPDCDEFTVVGIGDMSGDVFGNGMLLSDRIKLVAAFDHRHIFIDPDPDPSISFAERKRMFSLTQSSWQDYDTSLISEGGGVWDRTRKSIPLSRQARQALGLDSEHSRMSPPELIQAILCAPVDLLWNGGIGTYVKASDEDTHSVGDKANDSLRVDGRTLRCRVVVEGGNLGLTAQGRIEYAKSGGRINTDAIDNSAGVSCSDHEVNLKILLNSLRGDQQLVGARRAEFLESMSADIARLVLSENASHNAVLGESRAHASDRAQTDGRLISHLQATRGLDVELEALPNHREIATRVAQGNGLTSPELGTLLAHVKLAIKDDVLSSEVPDLDIFRDTLTGYFPHQVTEAFPDAVNDHPLRREIIATQTVNRMVDTGGITFAFRLGEETGASSVDVVRAHVAATTIFGMDKLWERIRQSDIPKPLGSTLALEARRLLDRAARWLLTNRPQPLDITATIDHFLLPVAQLSPKISDRLKRGEAEFVKTSVDRWVEQGTPEDLAVEISELLYRYCLLDIVDVASAAGSYLDHAADLYFALSDRLEIDRTLAAVSSLPRDDRWNALARMALRDDLYRSLKMLTRDVLGSTSPDWSPEERVEAWEQSNGTQVGRGRRTLAAIFADGELSVTRLSVAALQIRNMITTDIQLPAFARNENAAR</sequence>
<feature type="domain" description="NAD-glutamate dehydrogenase catalytic" evidence="1">
    <location>
        <begin position="227"/>
        <end position="725"/>
    </location>
</feature>
<dbReference type="GO" id="GO:0004352">
    <property type="term" value="F:glutamate dehydrogenase (NAD+) activity"/>
    <property type="evidence" value="ECO:0007669"/>
    <property type="project" value="InterPro"/>
</dbReference>
<gene>
    <name evidence="4" type="ORF">SAMN04490239_0924</name>
</gene>
<dbReference type="PANTHER" id="PTHR43403">
    <property type="entry name" value="NAD-SPECIFIC GLUTAMATE DEHYDROGENASE"/>
    <property type="match status" value="1"/>
</dbReference>
<dbReference type="GO" id="GO:0006538">
    <property type="term" value="P:L-glutamate catabolic process"/>
    <property type="evidence" value="ECO:0007669"/>
    <property type="project" value="InterPro"/>
</dbReference>
<dbReference type="SUPFAM" id="SSF53223">
    <property type="entry name" value="Aminoacid dehydrogenase-like, N-terminal domain"/>
    <property type="match status" value="1"/>
</dbReference>
<evidence type="ECO:0000313" key="5">
    <source>
        <dbReference type="Proteomes" id="UP000183561"/>
    </source>
</evidence>
<dbReference type="SUPFAM" id="SSF51735">
    <property type="entry name" value="NAD(P)-binding Rossmann-fold domains"/>
    <property type="match status" value="1"/>
</dbReference>
<dbReference type="Pfam" id="PF21077">
    <property type="entry name" value="GDH_ACT3"/>
    <property type="match status" value="1"/>
</dbReference>
<dbReference type="GO" id="GO:0004069">
    <property type="term" value="F:L-aspartate:2-oxoglutarate aminotransferase activity"/>
    <property type="evidence" value="ECO:0007669"/>
    <property type="project" value="InterPro"/>
</dbReference>
<dbReference type="OrthoDB" id="9758052at2"/>
<dbReference type="AlphaFoldDB" id="A0A1H4KWB1"/>
<dbReference type="InterPro" id="IPR049056">
    <property type="entry name" value="NAD_Glu_DH_HM3"/>
</dbReference>
<dbReference type="InterPro" id="IPR046346">
    <property type="entry name" value="Aminoacid_DH-like_N_sf"/>
</dbReference>
<feature type="domain" description="NAD-specific glutamate dehydrogenase C-terminal" evidence="2">
    <location>
        <begin position="772"/>
        <end position="1107"/>
    </location>
</feature>
<dbReference type="Pfam" id="PF21078">
    <property type="entry name" value="GDH_HM3"/>
    <property type="match status" value="1"/>
</dbReference>
<organism evidence="4 5">
    <name type="scientific">Rhodococcus koreensis</name>
    <dbReference type="NCBI Taxonomy" id="99653"/>
    <lineage>
        <taxon>Bacteria</taxon>
        <taxon>Bacillati</taxon>
        <taxon>Actinomycetota</taxon>
        <taxon>Actinomycetes</taxon>
        <taxon>Mycobacteriales</taxon>
        <taxon>Nocardiaceae</taxon>
        <taxon>Rhodococcus</taxon>
    </lineage>
</organism>
<dbReference type="Pfam" id="PF05088">
    <property type="entry name" value="Bac_GDH_CD"/>
    <property type="match status" value="1"/>
</dbReference>
<dbReference type="InterPro" id="IPR007780">
    <property type="entry name" value="NAD_Glu_DH_bac"/>
</dbReference>